<feature type="transmembrane region" description="Helical" evidence="9">
    <location>
        <begin position="213"/>
        <end position="232"/>
    </location>
</feature>
<dbReference type="EMBL" id="LN590527">
    <property type="protein sequence ID" value="CEF34389.1"/>
    <property type="molecule type" value="mRNA"/>
</dbReference>
<keyword evidence="6 9" id="KW-0472">Membrane</keyword>
<keyword evidence="5 9" id="KW-1133">Transmembrane helix</keyword>
<name>A0A0A8P329_9EUCA</name>
<dbReference type="InterPro" id="IPR052192">
    <property type="entry name" value="Insect_Ionotropic_Sensory_Rcpt"/>
</dbReference>
<keyword evidence="3" id="KW-1003">Cell membrane</keyword>
<evidence type="ECO:0000259" key="10">
    <source>
        <dbReference type="Pfam" id="PF00060"/>
    </source>
</evidence>
<evidence type="ECO:0000256" key="7">
    <source>
        <dbReference type="ARBA" id="ARBA00023170"/>
    </source>
</evidence>
<evidence type="ECO:0000256" key="4">
    <source>
        <dbReference type="ARBA" id="ARBA00022692"/>
    </source>
</evidence>
<feature type="domain" description="Ionotropic glutamate receptor C-terminal" evidence="10">
    <location>
        <begin position="149"/>
        <end position="354"/>
    </location>
</feature>
<evidence type="ECO:0000256" key="8">
    <source>
        <dbReference type="ARBA" id="ARBA00023180"/>
    </source>
</evidence>
<dbReference type="SUPFAM" id="SSF53850">
    <property type="entry name" value="Periplasmic binding protein-like II"/>
    <property type="match status" value="1"/>
</dbReference>
<dbReference type="InterPro" id="IPR001320">
    <property type="entry name" value="Iontro_rcpt_C"/>
</dbReference>
<evidence type="ECO:0000256" key="9">
    <source>
        <dbReference type="SAM" id="Phobius"/>
    </source>
</evidence>
<feature type="transmembrane region" description="Helical" evidence="9">
    <location>
        <begin position="188"/>
        <end position="207"/>
    </location>
</feature>
<feature type="transmembrane region" description="Helical" evidence="9">
    <location>
        <begin position="114"/>
        <end position="135"/>
    </location>
</feature>
<evidence type="ECO:0000256" key="6">
    <source>
        <dbReference type="ARBA" id="ARBA00023136"/>
    </source>
</evidence>
<accession>A0A0A8P329</accession>
<reference evidence="11" key="1">
    <citation type="submission" date="2014-08" db="EMBL/GenBank/DDBJ databases">
        <authorList>
            <person name="Groh K."/>
        </authorList>
    </citation>
    <scope>NUCLEOTIDE SEQUENCE</scope>
    <source>
        <tissue evidence="11">Antennules</tissue>
    </source>
</reference>
<dbReference type="Gene3D" id="1.10.287.70">
    <property type="match status" value="1"/>
</dbReference>
<organism evidence="11">
    <name type="scientific">Coenobita clypeatus</name>
    <dbReference type="NCBI Taxonomy" id="474045"/>
    <lineage>
        <taxon>Eukaryota</taxon>
        <taxon>Metazoa</taxon>
        <taxon>Ecdysozoa</taxon>
        <taxon>Arthropoda</taxon>
        <taxon>Crustacea</taxon>
        <taxon>Multicrustacea</taxon>
        <taxon>Malacostraca</taxon>
        <taxon>Eumalacostraca</taxon>
        <taxon>Eucarida</taxon>
        <taxon>Decapoda</taxon>
        <taxon>Pleocyemata</taxon>
        <taxon>Anomura</taxon>
        <taxon>Paguroidea</taxon>
        <taxon>Coenobitidae</taxon>
        <taxon>Coenobita</taxon>
    </lineage>
</organism>
<dbReference type="PANTHER" id="PTHR42643:SF24">
    <property type="entry name" value="IONOTROPIC RECEPTOR 60A"/>
    <property type="match status" value="1"/>
</dbReference>
<protein>
    <submittedName>
        <fullName evidence="11">Variant Ionotropic Glutamate Receptor</fullName>
    </submittedName>
</protein>
<dbReference type="GO" id="GO:0005886">
    <property type="term" value="C:plasma membrane"/>
    <property type="evidence" value="ECO:0007669"/>
    <property type="project" value="UniProtKB-SubCell"/>
</dbReference>
<keyword evidence="4 9" id="KW-0812">Transmembrane</keyword>
<feature type="transmembrane region" description="Helical" evidence="9">
    <location>
        <begin position="406"/>
        <end position="433"/>
    </location>
</feature>
<feature type="transmembrane region" description="Helical" evidence="9">
    <location>
        <begin position="141"/>
        <end position="167"/>
    </location>
</feature>
<keyword evidence="7 11" id="KW-0675">Receptor</keyword>
<comment type="subcellular location">
    <subcellularLocation>
        <location evidence="1">Cell membrane</location>
        <topology evidence="1">Multi-pass membrane protein</topology>
    </subcellularLocation>
</comment>
<evidence type="ECO:0000256" key="2">
    <source>
        <dbReference type="ARBA" id="ARBA00008685"/>
    </source>
</evidence>
<dbReference type="Pfam" id="PF00060">
    <property type="entry name" value="Lig_chan"/>
    <property type="match status" value="1"/>
</dbReference>
<dbReference type="GO" id="GO:0015276">
    <property type="term" value="F:ligand-gated monoatomic ion channel activity"/>
    <property type="evidence" value="ECO:0007669"/>
    <property type="project" value="InterPro"/>
</dbReference>
<dbReference type="AlphaFoldDB" id="A0A0A8P329"/>
<dbReference type="Gene3D" id="3.40.190.10">
    <property type="entry name" value="Periplasmic binding protein-like II"/>
    <property type="match status" value="1"/>
</dbReference>
<comment type="similarity">
    <text evidence="2">Belongs to the glutamate-gated ion channel (TC 1.A.10.1) family.</text>
</comment>
<gene>
    <name evidence="11" type="primary">IR23</name>
</gene>
<reference evidence="11" key="2">
    <citation type="submission" date="2015-01" db="EMBL/GenBank/DDBJ databases">
        <title>Expression of ionotropic receptors in terrestrial hermit crabs olfactory sensory neurons.</title>
        <authorList>
            <person name="Groh-Lunow K.C."/>
            <person name="Getahun M.N."/>
            <person name="Stensmyr M.C."/>
            <person name="Grosse-Wilde E."/>
            <person name="Hansson B.S."/>
        </authorList>
    </citation>
    <scope>NUCLEOTIDE SEQUENCE</scope>
    <source>
        <tissue evidence="11">Antennules</tissue>
    </source>
</reference>
<dbReference type="GO" id="GO:0050906">
    <property type="term" value="P:detection of stimulus involved in sensory perception"/>
    <property type="evidence" value="ECO:0007669"/>
    <property type="project" value="UniProtKB-ARBA"/>
</dbReference>
<feature type="non-terminal residue" evidence="11">
    <location>
        <position position="1"/>
    </location>
</feature>
<keyword evidence="8" id="KW-0325">Glycoprotein</keyword>
<evidence type="ECO:0000313" key="11">
    <source>
        <dbReference type="EMBL" id="CEF34389.1"/>
    </source>
</evidence>
<proteinExistence type="evidence at transcript level"/>
<evidence type="ECO:0000256" key="3">
    <source>
        <dbReference type="ARBA" id="ARBA00022475"/>
    </source>
</evidence>
<evidence type="ECO:0000256" key="5">
    <source>
        <dbReference type="ARBA" id="ARBA00022989"/>
    </source>
</evidence>
<sequence>GSSTAHVLTMAANESHCLKLGFSNWPGMLHVRRSGEVLTVHGPGANLIAIIIAQLGSCMQIVAPDNPNHFGSRLPNGTWTGNMGFVTRREVDMSGVFLIVDAERYRDMDMSVPVFNLPAIIAYTKPVLAADLAGFIKPFTALSWCSLLVITVVVLLATVVVQALFQYMPQHDIRMAGNDGGVWGRERIWWTSALWTIGAPLAQAVSWEPKRNAVRLVGGIWLLMSLVVSIVYRSNLKAMLIKPRLQYPFTTMAELVQTDIPCYVLEATVVHGFTVRAPQGTELSQLKDQLVTHKDVPRATADFGAGKHAIFADEFAVRMTIQALFEKTRSCQFYIISQSFFGSMSASFAFPKGSPLKPKVDVILMRLREFGILHHLLYSAIANADFCSKVDPNNVPSLRPLSLGDFYGVISIYFTCVTFSANVFATEVVSAWWHQKH</sequence>
<dbReference type="PANTHER" id="PTHR42643">
    <property type="entry name" value="IONOTROPIC RECEPTOR 20A-RELATED"/>
    <property type="match status" value="1"/>
</dbReference>
<evidence type="ECO:0000256" key="1">
    <source>
        <dbReference type="ARBA" id="ARBA00004651"/>
    </source>
</evidence>